<reference evidence="1 2" key="1">
    <citation type="journal article" date="2024" name="BMC Genomics">
        <title>De novo assembly and annotation of Popillia japonica's genome with initial clues to its potential as an invasive pest.</title>
        <authorList>
            <person name="Cucini C."/>
            <person name="Boschi S."/>
            <person name="Funari R."/>
            <person name="Cardaioli E."/>
            <person name="Iannotti N."/>
            <person name="Marturano G."/>
            <person name="Paoli F."/>
            <person name="Bruttini M."/>
            <person name="Carapelli A."/>
            <person name="Frati F."/>
            <person name="Nardi F."/>
        </authorList>
    </citation>
    <scope>NUCLEOTIDE SEQUENCE [LARGE SCALE GENOMIC DNA]</scope>
    <source>
        <strain evidence="1">DMR45628</strain>
    </source>
</reference>
<dbReference type="Proteomes" id="UP001458880">
    <property type="component" value="Unassembled WGS sequence"/>
</dbReference>
<gene>
    <name evidence="1" type="ORF">QE152_g40928</name>
</gene>
<accession>A0AAW1HF08</accession>
<dbReference type="AlphaFoldDB" id="A0AAW1HF08"/>
<sequence length="121" mass="14228">MFEVKASDQGQGPNQLVRQQFWNVQLLGEKLYFLNKSHSKWICVGLLPDLDFEPTIKIVGVKKQCIAFNEAEWERFRGEGTVFLSYEGLLELLRLRKIVSSRVSLLKSMKFKPYFYPMKDY</sequence>
<dbReference type="EMBL" id="JASPKY010001643">
    <property type="protein sequence ID" value="KAK9674695.1"/>
    <property type="molecule type" value="Genomic_DNA"/>
</dbReference>
<keyword evidence="2" id="KW-1185">Reference proteome</keyword>
<name>A0AAW1HF08_POPJA</name>
<comment type="caution">
    <text evidence="1">The sequence shown here is derived from an EMBL/GenBank/DDBJ whole genome shotgun (WGS) entry which is preliminary data.</text>
</comment>
<evidence type="ECO:0000313" key="1">
    <source>
        <dbReference type="EMBL" id="KAK9674695.1"/>
    </source>
</evidence>
<proteinExistence type="predicted"/>
<protein>
    <submittedName>
        <fullName evidence="1">Uncharacterized protein</fullName>
    </submittedName>
</protein>
<organism evidence="1 2">
    <name type="scientific">Popillia japonica</name>
    <name type="common">Japanese beetle</name>
    <dbReference type="NCBI Taxonomy" id="7064"/>
    <lineage>
        <taxon>Eukaryota</taxon>
        <taxon>Metazoa</taxon>
        <taxon>Ecdysozoa</taxon>
        <taxon>Arthropoda</taxon>
        <taxon>Hexapoda</taxon>
        <taxon>Insecta</taxon>
        <taxon>Pterygota</taxon>
        <taxon>Neoptera</taxon>
        <taxon>Endopterygota</taxon>
        <taxon>Coleoptera</taxon>
        <taxon>Polyphaga</taxon>
        <taxon>Scarabaeiformia</taxon>
        <taxon>Scarabaeidae</taxon>
        <taxon>Rutelinae</taxon>
        <taxon>Popillia</taxon>
    </lineage>
</organism>
<evidence type="ECO:0000313" key="2">
    <source>
        <dbReference type="Proteomes" id="UP001458880"/>
    </source>
</evidence>